<name>D8S5Y8_SELML</name>
<feature type="non-terminal residue" evidence="2">
    <location>
        <position position="1"/>
    </location>
</feature>
<dbReference type="GO" id="GO:0003723">
    <property type="term" value="F:RNA binding"/>
    <property type="evidence" value="ECO:0007669"/>
    <property type="project" value="InterPro"/>
</dbReference>
<dbReference type="Gramene" id="EFJ20255">
    <property type="protein sequence ID" value="EFJ20255"/>
    <property type="gene ID" value="SELMODRAFT_18304"/>
</dbReference>
<dbReference type="HOGENOM" id="CLU_002706_0_0_1"/>
<feature type="non-terminal residue" evidence="2">
    <location>
        <position position="137"/>
    </location>
</feature>
<evidence type="ECO:0000256" key="1">
    <source>
        <dbReference type="ARBA" id="ARBA00022737"/>
    </source>
</evidence>
<reference evidence="2 3" key="1">
    <citation type="journal article" date="2011" name="Science">
        <title>The Selaginella genome identifies genetic changes associated with the evolution of vascular plants.</title>
        <authorList>
            <person name="Banks J.A."/>
            <person name="Nishiyama T."/>
            <person name="Hasebe M."/>
            <person name="Bowman J.L."/>
            <person name="Gribskov M."/>
            <person name="dePamphilis C."/>
            <person name="Albert V.A."/>
            <person name="Aono N."/>
            <person name="Aoyama T."/>
            <person name="Ambrose B.A."/>
            <person name="Ashton N.W."/>
            <person name="Axtell M.J."/>
            <person name="Barker E."/>
            <person name="Barker M.S."/>
            <person name="Bennetzen J.L."/>
            <person name="Bonawitz N.D."/>
            <person name="Chapple C."/>
            <person name="Cheng C."/>
            <person name="Correa L.G."/>
            <person name="Dacre M."/>
            <person name="DeBarry J."/>
            <person name="Dreyer I."/>
            <person name="Elias M."/>
            <person name="Engstrom E.M."/>
            <person name="Estelle M."/>
            <person name="Feng L."/>
            <person name="Finet C."/>
            <person name="Floyd S.K."/>
            <person name="Frommer W.B."/>
            <person name="Fujita T."/>
            <person name="Gramzow L."/>
            <person name="Gutensohn M."/>
            <person name="Harholt J."/>
            <person name="Hattori M."/>
            <person name="Heyl A."/>
            <person name="Hirai T."/>
            <person name="Hiwatashi Y."/>
            <person name="Ishikawa M."/>
            <person name="Iwata M."/>
            <person name="Karol K.G."/>
            <person name="Koehler B."/>
            <person name="Kolukisaoglu U."/>
            <person name="Kubo M."/>
            <person name="Kurata T."/>
            <person name="Lalonde S."/>
            <person name="Li K."/>
            <person name="Li Y."/>
            <person name="Litt A."/>
            <person name="Lyons E."/>
            <person name="Manning G."/>
            <person name="Maruyama T."/>
            <person name="Michael T.P."/>
            <person name="Mikami K."/>
            <person name="Miyazaki S."/>
            <person name="Morinaga S."/>
            <person name="Murata T."/>
            <person name="Mueller-Roeber B."/>
            <person name="Nelson D.R."/>
            <person name="Obara M."/>
            <person name="Oguri Y."/>
            <person name="Olmstead R.G."/>
            <person name="Onodera N."/>
            <person name="Petersen B.L."/>
            <person name="Pils B."/>
            <person name="Prigge M."/>
            <person name="Rensing S.A."/>
            <person name="Riano-Pachon D.M."/>
            <person name="Roberts A.W."/>
            <person name="Sato Y."/>
            <person name="Scheller H.V."/>
            <person name="Schulz B."/>
            <person name="Schulz C."/>
            <person name="Shakirov E.V."/>
            <person name="Shibagaki N."/>
            <person name="Shinohara N."/>
            <person name="Shippen D.E."/>
            <person name="Soerensen I."/>
            <person name="Sotooka R."/>
            <person name="Sugimoto N."/>
            <person name="Sugita M."/>
            <person name="Sumikawa N."/>
            <person name="Tanurdzic M."/>
            <person name="Theissen G."/>
            <person name="Ulvskov P."/>
            <person name="Wakazuki S."/>
            <person name="Weng J.K."/>
            <person name="Willats W.W."/>
            <person name="Wipf D."/>
            <person name="Wolf P.G."/>
            <person name="Yang L."/>
            <person name="Zimmer A.D."/>
            <person name="Zhu Q."/>
            <person name="Mitros T."/>
            <person name="Hellsten U."/>
            <person name="Loque D."/>
            <person name="Otillar R."/>
            <person name="Salamov A."/>
            <person name="Schmutz J."/>
            <person name="Shapiro H."/>
            <person name="Lindquist E."/>
            <person name="Lucas S."/>
            <person name="Rokhsar D."/>
            <person name="Grigoriev I.V."/>
        </authorList>
    </citation>
    <scope>NUCLEOTIDE SEQUENCE [LARGE SCALE GENOMIC DNA]</scope>
</reference>
<dbReference type="PANTHER" id="PTHR47926:SF533">
    <property type="entry name" value="DYW DOMAIN-CONTAINING PROTEIN"/>
    <property type="match status" value="1"/>
</dbReference>
<dbReference type="eggNOG" id="KOG4197">
    <property type="taxonomic scope" value="Eukaryota"/>
</dbReference>
<accession>D8S5Y8</accession>
<dbReference type="KEGG" id="smo:SELMODRAFT_18304"/>
<keyword evidence="1" id="KW-0677">Repeat</keyword>
<evidence type="ECO:0000313" key="2">
    <source>
        <dbReference type="EMBL" id="EFJ20255.1"/>
    </source>
</evidence>
<dbReference type="InterPro" id="IPR002885">
    <property type="entry name" value="PPR_rpt"/>
</dbReference>
<dbReference type="AlphaFoldDB" id="D8S5Y8"/>
<gene>
    <name evidence="2" type="ORF">SELMODRAFT_18304</name>
</gene>
<evidence type="ECO:0000313" key="3">
    <source>
        <dbReference type="Proteomes" id="UP000001514"/>
    </source>
</evidence>
<dbReference type="GO" id="GO:0009451">
    <property type="term" value="P:RNA modification"/>
    <property type="evidence" value="ECO:0007669"/>
    <property type="project" value="InterPro"/>
</dbReference>
<protein>
    <recommendedName>
        <fullName evidence="4">Pentacotripeptide-repeat region of PRORP domain-containing protein</fullName>
    </recommendedName>
</protein>
<evidence type="ECO:0008006" key="4">
    <source>
        <dbReference type="Google" id="ProtNLM"/>
    </source>
</evidence>
<dbReference type="PANTHER" id="PTHR47926">
    <property type="entry name" value="PENTATRICOPEPTIDE REPEAT-CONTAINING PROTEIN"/>
    <property type="match status" value="1"/>
</dbReference>
<proteinExistence type="predicted"/>
<dbReference type="Gene3D" id="1.25.40.10">
    <property type="entry name" value="Tetratricopeptide repeat domain"/>
    <property type="match status" value="1"/>
</dbReference>
<dbReference type="EMBL" id="GL377603">
    <property type="protein sequence ID" value="EFJ20255.1"/>
    <property type="molecule type" value="Genomic_DNA"/>
</dbReference>
<dbReference type="InParanoid" id="D8S5Y8"/>
<dbReference type="InterPro" id="IPR011990">
    <property type="entry name" value="TPR-like_helical_dom_sf"/>
</dbReference>
<dbReference type="InterPro" id="IPR046960">
    <property type="entry name" value="PPR_At4g14850-like_plant"/>
</dbReference>
<organism evidence="3">
    <name type="scientific">Selaginella moellendorffii</name>
    <name type="common">Spikemoss</name>
    <dbReference type="NCBI Taxonomy" id="88036"/>
    <lineage>
        <taxon>Eukaryota</taxon>
        <taxon>Viridiplantae</taxon>
        <taxon>Streptophyta</taxon>
        <taxon>Embryophyta</taxon>
        <taxon>Tracheophyta</taxon>
        <taxon>Lycopodiopsida</taxon>
        <taxon>Selaginellales</taxon>
        <taxon>Selaginellaceae</taxon>
        <taxon>Selaginella</taxon>
    </lineage>
</organism>
<dbReference type="Proteomes" id="UP000001514">
    <property type="component" value="Unassembled WGS sequence"/>
</dbReference>
<keyword evidence="3" id="KW-1185">Reference proteome</keyword>
<dbReference type="Pfam" id="PF01535">
    <property type="entry name" value="PPR"/>
    <property type="match status" value="2"/>
</dbReference>
<sequence length="137" mass="15267">ARNGQGTVALRNFHQMVLHGIPSDGVTFTNVLVACSHLGMAETSWRYFASMVSDHNVRAERGHFACMVDILARLGRLGEAEELARYMPFLPNYVVWKSVSSASRMYCDVDRGTRAAQNAIDLEPKHSGSYLLLANMY</sequence>